<keyword evidence="1" id="KW-1133">Transmembrane helix</keyword>
<dbReference type="EMBL" id="FUIE01000020">
    <property type="protein sequence ID" value="SJM53298.1"/>
    <property type="molecule type" value="Genomic_DNA"/>
</dbReference>
<name>A0A1R4FBL4_BREDI</name>
<dbReference type="AlphaFoldDB" id="A0A1R4FBL4"/>
<evidence type="ECO:0000313" key="2">
    <source>
        <dbReference type="EMBL" id="SJM53298.1"/>
    </source>
</evidence>
<evidence type="ECO:0008006" key="4">
    <source>
        <dbReference type="Google" id="ProtNLM"/>
    </source>
</evidence>
<reference evidence="2 3" key="1">
    <citation type="submission" date="2017-02" db="EMBL/GenBank/DDBJ databases">
        <authorList>
            <person name="Peterson S.W."/>
        </authorList>
    </citation>
    <scope>NUCLEOTIDE SEQUENCE [LARGE SCALE GENOMIC DNA]</scope>
    <source>
        <strain evidence="2 3">3F5N</strain>
    </source>
</reference>
<sequence>MSTTRPKGQSLAVMLLLVAFLAPTLLLVAVCGARVGVWSADFSLGVLALKAGRVLAYLGLAAALTACLMAFRERRLLGIAGAALAIAGVTLGGYLIQQRRFTDAPRDVTTDPSEPPAFARILAAERRLARVPETRSQACEGLASAPTQVAPETAAWALEKAGFTVLGTAPFRVDGRKEGAWFGLTHDVTVRIRPGRTDVRVAGRDSLQVGDEACRLAKAVVAELRP</sequence>
<evidence type="ECO:0000256" key="1">
    <source>
        <dbReference type="SAM" id="Phobius"/>
    </source>
</evidence>
<keyword evidence="1" id="KW-0812">Transmembrane</keyword>
<accession>A0A1R4FBL4</accession>
<dbReference type="OrthoDB" id="7204011at2"/>
<dbReference type="RefSeq" id="WP_087139417.1">
    <property type="nucleotide sequence ID" value="NZ_FUIE01000020.1"/>
</dbReference>
<proteinExistence type="predicted"/>
<dbReference type="Proteomes" id="UP000195766">
    <property type="component" value="Unassembled WGS sequence"/>
</dbReference>
<keyword evidence="1" id="KW-0472">Membrane</keyword>
<protein>
    <recommendedName>
        <fullName evidence="4">DUF1499 domain-containing protein</fullName>
    </recommendedName>
</protein>
<organism evidence="2 3">
    <name type="scientific">Brevundimonas diminuta 3F5N</name>
    <dbReference type="NCBI Taxonomy" id="1255603"/>
    <lineage>
        <taxon>Bacteria</taxon>
        <taxon>Pseudomonadati</taxon>
        <taxon>Pseudomonadota</taxon>
        <taxon>Alphaproteobacteria</taxon>
        <taxon>Caulobacterales</taxon>
        <taxon>Caulobacteraceae</taxon>
        <taxon>Brevundimonas</taxon>
    </lineage>
</organism>
<gene>
    <name evidence="2" type="ORF">FM111_03780</name>
</gene>
<evidence type="ECO:0000313" key="3">
    <source>
        <dbReference type="Proteomes" id="UP000195766"/>
    </source>
</evidence>
<feature type="transmembrane region" description="Helical" evidence="1">
    <location>
        <begin position="76"/>
        <end position="96"/>
    </location>
</feature>